<keyword evidence="2" id="KW-1185">Reference proteome</keyword>
<reference evidence="1 2" key="1">
    <citation type="journal article" date="2021" name="Front. Microbiol.">
        <title>Aerobic Denitrification and Heterotrophic Sulfur Oxidation in the Genus Halomonas Revealed by Six Novel Species Characterizations and Genome-Based Analysis.</title>
        <authorList>
            <person name="Wang L."/>
            <person name="Shao Z."/>
        </authorList>
    </citation>
    <scope>NUCLEOTIDE SEQUENCE [LARGE SCALE GENOMIC DNA]</scope>
    <source>
        <strain evidence="1 2">MCCC 1A11059</strain>
    </source>
</reference>
<evidence type="ECO:0000313" key="2">
    <source>
        <dbReference type="Proteomes" id="UP000671868"/>
    </source>
</evidence>
<dbReference type="Proteomes" id="UP000671868">
    <property type="component" value="Chromosome"/>
</dbReference>
<name>A0ABX7W5J8_9GAMM</name>
<proteinExistence type="predicted"/>
<evidence type="ECO:0008006" key="3">
    <source>
        <dbReference type="Google" id="ProtNLM"/>
    </source>
</evidence>
<dbReference type="EMBL" id="CP053381">
    <property type="protein sequence ID" value="QTP54283.1"/>
    <property type="molecule type" value="Genomic_DNA"/>
</dbReference>
<protein>
    <recommendedName>
        <fullName evidence="3">AsmA-like C-terminal domain-containing protein</fullName>
    </recommendedName>
</protein>
<organism evidence="1 2">
    <name type="scientific">Billgrantia sulfidoxydans</name>
    <dbReference type="NCBI Taxonomy" id="2733484"/>
    <lineage>
        <taxon>Bacteria</taxon>
        <taxon>Pseudomonadati</taxon>
        <taxon>Pseudomonadota</taxon>
        <taxon>Gammaproteobacteria</taxon>
        <taxon>Oceanospirillales</taxon>
        <taxon>Halomonadaceae</taxon>
        <taxon>Billgrantia</taxon>
    </lineage>
</organism>
<evidence type="ECO:0000313" key="1">
    <source>
        <dbReference type="EMBL" id="QTP54283.1"/>
    </source>
</evidence>
<accession>A0ABX7W5J8</accession>
<sequence length="1121" mass="122021">MTRTTPLGALAGFVTFAATLYVLYLAVANALLASDWARRQFDREPRIALEWKRAWTLFPGHLTITEPRLSGTGGGRRYALVAERASLVLSPASLLNRQLRLHRLDAEGVRQVRLGAYRLRGSGHLHLSGVVWRDGELAAKAMAGQWERATIFQDDTPLVESVALDADLELAPLALKDHAGSQAARFISGSLDLAGRSDAYDLFNPYLADLGWLQIGGHGVLEVELTVVNGEVQPGSRLRLDSPRLSVQLDERRWLEGGTRYRVDGSGTVEVNVEEHARLALALGAITMRDATPGAASRPALLNGEGFRLTLETAGLHLHAPPDELQHAELRWHDAEAPDIAAFDHYLPPPVPLELKGGSARLQGGLAYDAERLSGSFDLSGDRIALRLGEQPLRGRLDLHLPIAELDVTRGVVNVSGTRLDLEAAAPGEVQPLTTTLALPTARVRAPQAWRALNGGSLLKGDPSWSAELALHGRLANLGVLDPILTELFDGLDLGLEGGGRLSGTLHVRHGQPQEGSRLEVRSEALGARFLGHHARGEGELLIAVQAGEPHPEASDDLAVNDVDLTRLSDARRLFQADHLALTATLPITQRIAHSPTARVTWHDARIPDASVLNAYLPEGVPLQLDGGQASSDGSLTLEEARGRGRISLAGDAIHGRLRGTSFRGALDATLALRDLDPARQLLDFSGSRVEMIASANDGETLRTLLVARQARLRGGLDWPGREAHRRPLAGTLRLDGLLDRLGFLNALLPEEQGLSVQGSGRLRADLHFAEGMPSSGSRLEAHSDRLAARFLHYEAFGDGSLELEVTDPGATLHLSLPRFGLRRQETEGALIEGRLLELRSRARHFGLPEGLRQLSTHIDMPHVVAPDLAAFNAYLPEGGGISLIEGQARLAAQLHLDGMSAAGHLELRAPQARLALHDQILEGELHLATRLADGDLETLTFDISGSRLGLENVHLTDDGGNLTRGWWARLDVPEGNMRWETPLALDARLDLAMRDSGLLVRLLVDAARERRWLRERLTLGEVHGEARVMLNDDTVRVENIAVQAGERLELLANLALRDSHLAGRAFARYGPLRLGIELDGERRRWQLRNARSWYAGGQPASELTLPDSETWFERLEVPTE</sequence>
<dbReference type="RefSeq" id="WP_209538753.1">
    <property type="nucleotide sequence ID" value="NZ_CP053381.1"/>
</dbReference>
<gene>
    <name evidence="1" type="ORF">HNO51_06030</name>
</gene>